<keyword evidence="4" id="KW-0479">Metal-binding</keyword>
<dbReference type="AlphaFoldDB" id="A0A937F9H0"/>
<keyword evidence="5 10" id="KW-0547">Nucleotide-binding</keyword>
<comment type="caution">
    <text evidence="12">The sequence shown here is derived from an EMBL/GenBank/DDBJ whole genome shotgun (WGS) entry which is preliminary data.</text>
</comment>
<evidence type="ECO:0000256" key="5">
    <source>
        <dbReference type="ARBA" id="ARBA00022741"/>
    </source>
</evidence>
<organism evidence="12 13">
    <name type="scientific">Fulvivirga sediminis</name>
    <dbReference type="NCBI Taxonomy" id="2803949"/>
    <lineage>
        <taxon>Bacteria</taxon>
        <taxon>Pseudomonadati</taxon>
        <taxon>Bacteroidota</taxon>
        <taxon>Cytophagia</taxon>
        <taxon>Cytophagales</taxon>
        <taxon>Fulvivirgaceae</taxon>
        <taxon>Fulvivirga</taxon>
    </lineage>
</organism>
<dbReference type="Proteomes" id="UP000659388">
    <property type="component" value="Unassembled WGS sequence"/>
</dbReference>
<protein>
    <recommendedName>
        <fullName evidence="10">Probable GTP-binding protein EngB</fullName>
    </recommendedName>
</protein>
<name>A0A937F9H0_9BACT</name>
<dbReference type="RefSeq" id="WP_202244268.1">
    <property type="nucleotide sequence ID" value="NZ_JAESIY010000005.1"/>
</dbReference>
<evidence type="ECO:0000256" key="9">
    <source>
        <dbReference type="ARBA" id="ARBA00023306"/>
    </source>
</evidence>
<gene>
    <name evidence="10" type="primary">engB</name>
    <name evidence="12" type="ORF">JL102_10050</name>
</gene>
<dbReference type="FunFam" id="3.40.50.300:FF:000098">
    <property type="entry name" value="Probable GTP-binding protein EngB"/>
    <property type="match status" value="1"/>
</dbReference>
<evidence type="ECO:0000259" key="11">
    <source>
        <dbReference type="PROSITE" id="PS51706"/>
    </source>
</evidence>
<accession>A0A937F9H0</accession>
<evidence type="ECO:0000256" key="6">
    <source>
        <dbReference type="ARBA" id="ARBA00022842"/>
    </source>
</evidence>
<dbReference type="Gene3D" id="3.40.50.300">
    <property type="entry name" value="P-loop containing nucleotide triphosphate hydrolases"/>
    <property type="match status" value="1"/>
</dbReference>
<dbReference type="GO" id="GO:0005525">
    <property type="term" value="F:GTP binding"/>
    <property type="evidence" value="ECO:0007669"/>
    <property type="project" value="UniProtKB-UniRule"/>
</dbReference>
<keyword evidence="3 10" id="KW-0132">Cell division</keyword>
<evidence type="ECO:0000256" key="8">
    <source>
        <dbReference type="ARBA" id="ARBA00023210"/>
    </source>
</evidence>
<comment type="function">
    <text evidence="10">Necessary for normal cell division and for the maintenance of normal septation.</text>
</comment>
<dbReference type="InterPro" id="IPR019987">
    <property type="entry name" value="GTP-bd_ribosome_bio_YsxC"/>
</dbReference>
<comment type="similarity">
    <text evidence="2 10">Belongs to the TRAFAC class TrmE-Era-EngA-EngB-Septin-like GTPase superfamily. EngB GTPase family.</text>
</comment>
<dbReference type="PANTHER" id="PTHR11649:SF13">
    <property type="entry name" value="ENGB-TYPE G DOMAIN-CONTAINING PROTEIN"/>
    <property type="match status" value="1"/>
</dbReference>
<dbReference type="HAMAP" id="MF_00321">
    <property type="entry name" value="GTPase_EngB"/>
    <property type="match status" value="1"/>
</dbReference>
<keyword evidence="8 10" id="KW-0717">Septation</keyword>
<keyword evidence="9 10" id="KW-0131">Cell cycle</keyword>
<proteinExistence type="inferred from homology"/>
<dbReference type="InterPro" id="IPR030393">
    <property type="entry name" value="G_ENGB_dom"/>
</dbReference>
<evidence type="ECO:0000313" key="12">
    <source>
        <dbReference type="EMBL" id="MBL3656473.1"/>
    </source>
</evidence>
<dbReference type="GO" id="GO:0046872">
    <property type="term" value="F:metal ion binding"/>
    <property type="evidence" value="ECO:0007669"/>
    <property type="project" value="UniProtKB-KW"/>
</dbReference>
<dbReference type="InterPro" id="IPR027417">
    <property type="entry name" value="P-loop_NTPase"/>
</dbReference>
<dbReference type="InterPro" id="IPR006073">
    <property type="entry name" value="GTP-bd"/>
</dbReference>
<sequence>MKIKKASFITSSSDYTQCPPTGLPEFAFIGRSNVGKSSLINMLTNHGKLAKVSGRPGKTQLINHFLINDEWYLVDLPGYGWAKVAKSEKEKWGAMIHDYLKLRENLGCIFVLIDSRLDPQPIDVEFINWLGEEQIPFALIFTKSDKQSKNKTQSAIAKYKRYLRQFWEELPPTFVTSSMKGEGKEELLMYLQQLISTVK</sequence>
<dbReference type="EMBL" id="JAESIY010000005">
    <property type="protein sequence ID" value="MBL3656473.1"/>
    <property type="molecule type" value="Genomic_DNA"/>
</dbReference>
<dbReference type="GO" id="GO:0000917">
    <property type="term" value="P:division septum assembly"/>
    <property type="evidence" value="ECO:0007669"/>
    <property type="project" value="UniProtKB-KW"/>
</dbReference>
<keyword evidence="7 10" id="KW-0342">GTP-binding</keyword>
<dbReference type="CDD" id="cd01876">
    <property type="entry name" value="YihA_EngB"/>
    <property type="match status" value="1"/>
</dbReference>
<evidence type="ECO:0000256" key="7">
    <source>
        <dbReference type="ARBA" id="ARBA00023134"/>
    </source>
</evidence>
<evidence type="ECO:0000313" key="13">
    <source>
        <dbReference type="Proteomes" id="UP000659388"/>
    </source>
</evidence>
<evidence type="ECO:0000256" key="2">
    <source>
        <dbReference type="ARBA" id="ARBA00009638"/>
    </source>
</evidence>
<evidence type="ECO:0000256" key="4">
    <source>
        <dbReference type="ARBA" id="ARBA00022723"/>
    </source>
</evidence>
<dbReference type="Pfam" id="PF01926">
    <property type="entry name" value="MMR_HSR1"/>
    <property type="match status" value="1"/>
</dbReference>
<evidence type="ECO:0000256" key="10">
    <source>
        <dbReference type="HAMAP-Rule" id="MF_00321"/>
    </source>
</evidence>
<keyword evidence="6" id="KW-0460">Magnesium</keyword>
<reference evidence="12" key="1">
    <citation type="submission" date="2021-01" db="EMBL/GenBank/DDBJ databases">
        <title>Fulvivirga kasyanovii gen. nov., sp nov., a novel member of the phylum Bacteroidetes isolated from seawater in a mussel farm.</title>
        <authorList>
            <person name="Zhao L.-H."/>
            <person name="Wang Z.-J."/>
        </authorList>
    </citation>
    <scope>NUCLEOTIDE SEQUENCE</scope>
    <source>
        <strain evidence="12">2943</strain>
    </source>
</reference>
<dbReference type="PROSITE" id="PS51706">
    <property type="entry name" value="G_ENGB"/>
    <property type="match status" value="1"/>
</dbReference>
<comment type="cofactor">
    <cofactor evidence="1">
        <name>Mg(2+)</name>
        <dbReference type="ChEBI" id="CHEBI:18420"/>
    </cofactor>
</comment>
<dbReference type="NCBIfam" id="TIGR03598">
    <property type="entry name" value="GTPase_YsxC"/>
    <property type="match status" value="1"/>
</dbReference>
<evidence type="ECO:0000256" key="3">
    <source>
        <dbReference type="ARBA" id="ARBA00022618"/>
    </source>
</evidence>
<feature type="domain" description="EngB-type G" evidence="11">
    <location>
        <begin position="22"/>
        <end position="197"/>
    </location>
</feature>
<dbReference type="SUPFAM" id="SSF52540">
    <property type="entry name" value="P-loop containing nucleoside triphosphate hydrolases"/>
    <property type="match status" value="1"/>
</dbReference>
<keyword evidence="13" id="KW-1185">Reference proteome</keyword>
<evidence type="ECO:0000256" key="1">
    <source>
        <dbReference type="ARBA" id="ARBA00001946"/>
    </source>
</evidence>
<dbReference type="PANTHER" id="PTHR11649">
    <property type="entry name" value="MSS1/TRME-RELATED GTP-BINDING PROTEIN"/>
    <property type="match status" value="1"/>
</dbReference>